<keyword evidence="3" id="KW-1185">Reference proteome</keyword>
<protein>
    <recommendedName>
        <fullName evidence="4">Transposase</fullName>
    </recommendedName>
</protein>
<evidence type="ECO:0000256" key="1">
    <source>
        <dbReference type="SAM" id="MobiDB-lite"/>
    </source>
</evidence>
<dbReference type="AlphaFoldDB" id="A0A918FGV8"/>
<gene>
    <name evidence="2" type="ORF">GCM10010251_61720</name>
</gene>
<dbReference type="EMBL" id="BMSX01000016">
    <property type="protein sequence ID" value="GGR36928.1"/>
    <property type="molecule type" value="Genomic_DNA"/>
</dbReference>
<feature type="region of interest" description="Disordered" evidence="1">
    <location>
        <begin position="1"/>
        <end position="22"/>
    </location>
</feature>
<proteinExistence type="predicted"/>
<accession>A0A918FGV8</accession>
<evidence type="ECO:0000313" key="2">
    <source>
        <dbReference type="EMBL" id="GGR36928.1"/>
    </source>
</evidence>
<evidence type="ECO:0000313" key="3">
    <source>
        <dbReference type="Proteomes" id="UP000658320"/>
    </source>
</evidence>
<comment type="caution">
    <text evidence="2">The sequence shown here is derived from an EMBL/GenBank/DDBJ whole genome shotgun (WGS) entry which is preliminary data.</text>
</comment>
<sequence>MTTTATAAVCASGASPRKSPGADNRLLGLGRVRWVAESAIAWLHGARRWRTRWETRDDMHDTFLQLAHCMTLARKVPAF</sequence>
<reference evidence="2" key="1">
    <citation type="journal article" date="2014" name="Int. J. Syst. Evol. Microbiol.">
        <title>Complete genome sequence of Corynebacterium casei LMG S-19264T (=DSM 44701T), isolated from a smear-ripened cheese.</title>
        <authorList>
            <consortium name="US DOE Joint Genome Institute (JGI-PGF)"/>
            <person name="Walter F."/>
            <person name="Albersmeier A."/>
            <person name="Kalinowski J."/>
            <person name="Ruckert C."/>
        </authorList>
    </citation>
    <scope>NUCLEOTIDE SEQUENCE</scope>
    <source>
        <strain evidence="2">JCM 4346</strain>
    </source>
</reference>
<name>A0A918FGV8_9ACTN</name>
<organism evidence="2 3">
    <name type="scientific">Streptomyces aurantiogriseus</name>
    <dbReference type="NCBI Taxonomy" id="66870"/>
    <lineage>
        <taxon>Bacteria</taxon>
        <taxon>Bacillati</taxon>
        <taxon>Actinomycetota</taxon>
        <taxon>Actinomycetes</taxon>
        <taxon>Kitasatosporales</taxon>
        <taxon>Streptomycetaceae</taxon>
        <taxon>Streptomyces</taxon>
    </lineage>
</organism>
<evidence type="ECO:0008006" key="4">
    <source>
        <dbReference type="Google" id="ProtNLM"/>
    </source>
</evidence>
<reference evidence="2" key="2">
    <citation type="submission" date="2020-09" db="EMBL/GenBank/DDBJ databases">
        <authorList>
            <person name="Sun Q."/>
            <person name="Ohkuma M."/>
        </authorList>
    </citation>
    <scope>NUCLEOTIDE SEQUENCE</scope>
    <source>
        <strain evidence="2">JCM 4346</strain>
    </source>
</reference>
<dbReference type="Proteomes" id="UP000658320">
    <property type="component" value="Unassembled WGS sequence"/>
</dbReference>